<reference evidence="3 4" key="1">
    <citation type="submission" date="2017-10" db="EMBL/GenBank/DDBJ databases">
        <authorList>
            <person name="Regsiter A."/>
            <person name="William W."/>
        </authorList>
    </citation>
    <scope>NUCLEOTIDE SEQUENCE [LARGE SCALE GENOMIC DNA]</scope>
    <source>
        <strain evidence="1 4">CFBP6984</strain>
        <strain evidence="2 3">CFBP7430</strain>
    </source>
</reference>
<accession>A0AB38E1E8</accession>
<dbReference type="EMBL" id="OCYS01000090">
    <property type="protein sequence ID" value="SON88256.1"/>
    <property type="molecule type" value="Genomic_DNA"/>
</dbReference>
<name>A0AB38E1E8_XANCH</name>
<evidence type="ECO:0000313" key="3">
    <source>
        <dbReference type="Proteomes" id="UP000234166"/>
    </source>
</evidence>
<protein>
    <submittedName>
        <fullName evidence="2">Uncharacterized protein</fullName>
    </submittedName>
</protein>
<evidence type="ECO:0000313" key="4">
    <source>
        <dbReference type="Proteomes" id="UP000234181"/>
    </source>
</evidence>
<sequence>MHRRAVIEVGFRQRRWGIRVGCANPLCALGSPLRVRQTGDAEVHVVVRHRIAAAPSGCAERYLLPMSQGSAVGVKRAAQPSSPGNTLWLKG</sequence>
<dbReference type="EMBL" id="OCYT01000093">
    <property type="protein sequence ID" value="SON80948.1"/>
    <property type="molecule type" value="Genomic_DNA"/>
</dbReference>
<dbReference type="AlphaFoldDB" id="A0AB38E1E8"/>
<comment type="caution">
    <text evidence="2">The sequence shown here is derived from an EMBL/GenBank/DDBJ whole genome shotgun (WGS) entry which is preliminary data.</text>
</comment>
<dbReference type="Proteomes" id="UP000234166">
    <property type="component" value="Unassembled WGS sequence"/>
</dbReference>
<evidence type="ECO:0000313" key="1">
    <source>
        <dbReference type="EMBL" id="SON80948.1"/>
    </source>
</evidence>
<proteinExistence type="predicted"/>
<evidence type="ECO:0000313" key="2">
    <source>
        <dbReference type="EMBL" id="SON88256.1"/>
    </source>
</evidence>
<keyword evidence="4" id="KW-1185">Reference proteome</keyword>
<gene>
    <name evidence="1" type="ORF">XAP6984_380055</name>
    <name evidence="2" type="ORF">XAP7430_360058</name>
</gene>
<dbReference type="Proteomes" id="UP000234181">
    <property type="component" value="Unassembled WGS sequence"/>
</dbReference>
<organism evidence="2 3">
    <name type="scientific">Xanthomonas campestris pv. phaseoli</name>
    <dbReference type="NCBI Taxonomy" id="317013"/>
    <lineage>
        <taxon>Bacteria</taxon>
        <taxon>Pseudomonadati</taxon>
        <taxon>Pseudomonadota</taxon>
        <taxon>Gammaproteobacteria</taxon>
        <taxon>Lysobacterales</taxon>
        <taxon>Lysobacteraceae</taxon>
        <taxon>Xanthomonas</taxon>
    </lineage>
</organism>